<dbReference type="Gene3D" id="3.90.850.10">
    <property type="entry name" value="Fumarylacetoacetase-like, C-terminal domain"/>
    <property type="match status" value="1"/>
</dbReference>
<dbReference type="Pfam" id="PF01557">
    <property type="entry name" value="FAA_hydrolase"/>
    <property type="match status" value="1"/>
</dbReference>
<keyword evidence="2" id="KW-0479">Metal-binding</keyword>
<dbReference type="InterPro" id="IPR036663">
    <property type="entry name" value="Fumarylacetoacetase_C_sf"/>
</dbReference>
<organism evidence="5">
    <name type="scientific">Tetraselmis sp. GSL018</name>
    <dbReference type="NCBI Taxonomy" id="582737"/>
    <lineage>
        <taxon>Eukaryota</taxon>
        <taxon>Viridiplantae</taxon>
        <taxon>Chlorophyta</taxon>
        <taxon>core chlorophytes</taxon>
        <taxon>Chlorodendrophyceae</taxon>
        <taxon>Chlorodendrales</taxon>
        <taxon>Chlorodendraceae</taxon>
        <taxon>Tetraselmis</taxon>
    </lineage>
</organism>
<reference evidence="5" key="1">
    <citation type="submission" date="2014-05" db="EMBL/GenBank/DDBJ databases">
        <title>The transcriptome of the halophilic microalga Tetraselmis sp. GSL018 isolated from the Great Salt Lake, Utah.</title>
        <authorList>
            <person name="Jinkerson R.E."/>
            <person name="D'Adamo S."/>
            <person name="Posewitz M.C."/>
        </authorList>
    </citation>
    <scope>NUCLEOTIDE SEQUENCE</scope>
    <source>
        <strain evidence="5">GSL018</strain>
    </source>
</reference>
<gene>
    <name evidence="5" type="ORF">TSPGSL018_13283</name>
    <name evidence="4" type="ORF">TSPGSL018_17877</name>
</gene>
<comment type="similarity">
    <text evidence="1">Belongs to the FAH family.</text>
</comment>
<dbReference type="GO" id="GO:0046872">
    <property type="term" value="F:metal ion binding"/>
    <property type="evidence" value="ECO:0007669"/>
    <property type="project" value="UniProtKB-KW"/>
</dbReference>
<evidence type="ECO:0000256" key="2">
    <source>
        <dbReference type="ARBA" id="ARBA00022723"/>
    </source>
</evidence>
<dbReference type="PANTHER" id="PTHR11820">
    <property type="entry name" value="ACYLPYRUVASE"/>
    <property type="match status" value="1"/>
</dbReference>
<dbReference type="SUPFAM" id="SSF56529">
    <property type="entry name" value="FAH"/>
    <property type="match status" value="1"/>
</dbReference>
<dbReference type="InterPro" id="IPR011234">
    <property type="entry name" value="Fumarylacetoacetase-like_C"/>
</dbReference>
<evidence type="ECO:0000256" key="1">
    <source>
        <dbReference type="ARBA" id="ARBA00010211"/>
    </source>
</evidence>
<dbReference type="EMBL" id="GBEZ01022193">
    <property type="protein sequence ID" value="JAC64630.1"/>
    <property type="molecule type" value="Transcribed_RNA"/>
</dbReference>
<accession>A0A061S4P5</accession>
<dbReference type="AlphaFoldDB" id="A0A061S4P5"/>
<feature type="domain" description="Fumarylacetoacetase-like C-terminal" evidence="3">
    <location>
        <begin position="1"/>
        <end position="63"/>
    </location>
</feature>
<keyword evidence="5" id="KW-0413">Isomerase</keyword>
<dbReference type="PANTHER" id="PTHR11820:SF112">
    <property type="entry name" value="FUMARYLACETOACETATE HYDROLASE FAMILY PROTEIN (AFU_ORTHOLOGUE AFUA_1G02370)-RELATED"/>
    <property type="match status" value="1"/>
</dbReference>
<protein>
    <submittedName>
        <fullName evidence="5">5-carboxymethyl-2-hydroxymuconate isomerase</fullName>
    </submittedName>
</protein>
<proteinExistence type="inferred from homology"/>
<dbReference type="EMBL" id="GBEZ01006170">
    <property type="protein sequence ID" value="JAC79208.1"/>
    <property type="molecule type" value="Transcribed_RNA"/>
</dbReference>
<name>A0A061S4P5_9CHLO</name>
<evidence type="ECO:0000313" key="4">
    <source>
        <dbReference type="EMBL" id="JAC64630.1"/>
    </source>
</evidence>
<evidence type="ECO:0000259" key="3">
    <source>
        <dbReference type="Pfam" id="PF01557"/>
    </source>
</evidence>
<sequence length="75" mass="8037">MIFNIPQLISFLSQSTTLLPGTLIMTGTPPGPGHFQTPPRYLQPGDELCLEISGLGQLRQEVVSSSDGRSRLALG</sequence>
<evidence type="ECO:0000313" key="5">
    <source>
        <dbReference type="EMBL" id="JAC79208.1"/>
    </source>
</evidence>
<dbReference type="GO" id="GO:0016853">
    <property type="term" value="F:isomerase activity"/>
    <property type="evidence" value="ECO:0007669"/>
    <property type="project" value="UniProtKB-KW"/>
</dbReference>